<dbReference type="PROSITE" id="PS50011">
    <property type="entry name" value="PROTEIN_KINASE_DOM"/>
    <property type="match status" value="1"/>
</dbReference>
<protein>
    <submittedName>
        <fullName evidence="7">Putative serine/threonine protein kinase</fullName>
    </submittedName>
</protein>
<dbReference type="Gene3D" id="3.30.200.20">
    <property type="entry name" value="Phosphorylase Kinase, domain 1"/>
    <property type="match status" value="1"/>
</dbReference>
<dbReference type="AlphaFoldDB" id="A0A286NVL5"/>
<evidence type="ECO:0000256" key="1">
    <source>
        <dbReference type="ARBA" id="ARBA00022679"/>
    </source>
</evidence>
<dbReference type="SUPFAM" id="SSF56112">
    <property type="entry name" value="Protein kinase-like (PK-like)"/>
    <property type="match status" value="1"/>
</dbReference>
<dbReference type="CDD" id="cd14014">
    <property type="entry name" value="STKc_PknB_like"/>
    <property type="match status" value="1"/>
</dbReference>
<dbReference type="KEGG" id="mmas:MYMAC_006868"/>
<accession>A0A286NVL5</accession>
<proteinExistence type="predicted"/>
<dbReference type="PANTHER" id="PTHR43289:SF6">
    <property type="entry name" value="SERINE_THREONINE-PROTEIN KINASE NEKL-3"/>
    <property type="match status" value="1"/>
</dbReference>
<feature type="compositionally biased region" description="Low complexity" evidence="5">
    <location>
        <begin position="450"/>
        <end position="461"/>
    </location>
</feature>
<evidence type="ECO:0000256" key="4">
    <source>
        <dbReference type="ARBA" id="ARBA00022840"/>
    </source>
</evidence>
<feature type="region of interest" description="Disordered" evidence="5">
    <location>
        <begin position="295"/>
        <end position="322"/>
    </location>
</feature>
<keyword evidence="8" id="KW-1185">Reference proteome</keyword>
<dbReference type="PROSITE" id="PS00109">
    <property type="entry name" value="PROTEIN_KINASE_TYR"/>
    <property type="match status" value="1"/>
</dbReference>
<organism evidence="7 8">
    <name type="scientific">Corallococcus macrosporus DSM 14697</name>
    <dbReference type="NCBI Taxonomy" id="1189310"/>
    <lineage>
        <taxon>Bacteria</taxon>
        <taxon>Pseudomonadati</taxon>
        <taxon>Myxococcota</taxon>
        <taxon>Myxococcia</taxon>
        <taxon>Myxococcales</taxon>
        <taxon>Cystobacterineae</taxon>
        <taxon>Myxococcaceae</taxon>
        <taxon>Corallococcus</taxon>
    </lineage>
</organism>
<dbReference type="OrthoDB" id="5492792at2"/>
<dbReference type="RefSeq" id="WP_095961178.1">
    <property type="nucleotide sequence ID" value="NZ_CP022203.1"/>
</dbReference>
<dbReference type="Pfam" id="PF00069">
    <property type="entry name" value="Pkinase"/>
    <property type="match status" value="1"/>
</dbReference>
<dbReference type="Proteomes" id="UP000217343">
    <property type="component" value="Chromosome"/>
</dbReference>
<keyword evidence="1" id="KW-0808">Transferase</keyword>
<evidence type="ECO:0000256" key="5">
    <source>
        <dbReference type="SAM" id="MobiDB-lite"/>
    </source>
</evidence>
<evidence type="ECO:0000256" key="3">
    <source>
        <dbReference type="ARBA" id="ARBA00022777"/>
    </source>
</evidence>
<dbReference type="PANTHER" id="PTHR43289">
    <property type="entry name" value="MITOGEN-ACTIVATED PROTEIN KINASE KINASE KINASE 20-RELATED"/>
    <property type="match status" value="1"/>
</dbReference>
<evidence type="ECO:0000259" key="6">
    <source>
        <dbReference type="PROSITE" id="PS50011"/>
    </source>
</evidence>
<feature type="compositionally biased region" description="Pro residues" evidence="5">
    <location>
        <begin position="440"/>
        <end position="449"/>
    </location>
</feature>
<dbReference type="Gene3D" id="1.10.510.10">
    <property type="entry name" value="Transferase(Phosphotransferase) domain 1"/>
    <property type="match status" value="1"/>
</dbReference>
<reference evidence="7 8" key="1">
    <citation type="submission" date="2017-06" db="EMBL/GenBank/DDBJ databases">
        <title>Sequencing and comparative analysis of myxobacterial genomes.</title>
        <authorList>
            <person name="Rupp O."/>
            <person name="Goesmann A."/>
            <person name="Sogaard-Andersen L."/>
        </authorList>
    </citation>
    <scope>NUCLEOTIDE SEQUENCE [LARGE SCALE GENOMIC DNA]</scope>
    <source>
        <strain evidence="7 8">DSM 14697</strain>
    </source>
</reference>
<dbReference type="InterPro" id="IPR008266">
    <property type="entry name" value="Tyr_kinase_AS"/>
</dbReference>
<dbReference type="GO" id="GO:0004674">
    <property type="term" value="F:protein serine/threonine kinase activity"/>
    <property type="evidence" value="ECO:0007669"/>
    <property type="project" value="UniProtKB-KW"/>
</dbReference>
<name>A0A286NVL5_9BACT</name>
<keyword evidence="2" id="KW-0547">Nucleotide-binding</keyword>
<dbReference type="GO" id="GO:0005524">
    <property type="term" value="F:ATP binding"/>
    <property type="evidence" value="ECO:0007669"/>
    <property type="project" value="UniProtKB-KW"/>
</dbReference>
<sequence length="663" mass="70508">MSTLNLFGFLKPGARLEGCRIREWKGGGAYGDVYRGVRAGLPVAIKVSKHRQFSLDSSRSDERLLRELVCLLRLEHPHIAKVKGWARTPEERGYLVLEYVDGWTLAEWIQRQRPTFQQVARVFAKLAHALEYMHGRGVRHRDISLSNIMVRKVDGEPVLIDLGAGEYSGAYGLTDAPLPPGTTRYRSPEAVRFYKEHQHDPEARYAFPAEDDLYSLAVCLYDALTDAEPASPAEARAAPRIAVNSASLPPPEAREANPRVPEDFSAWVARWMARDVEARRPALAAMRETLEALGERRGETWEAAVQPPPAAGESAPAHEEGALARGRRRAAALALAVMVLAVGAFSYLRLASTTAMAPPTEATSATQALAPRGAAPPTPAQARPAPALEEARTEAEDVTAPSPGPGDARTAPAEAGPKAASGSERGPPTAGAKPASRPRALPPSPPAPPAGAVASSPQSSSVVKENPSVSASNRPLPASPAAEKSPGSPHSRAFLAKCAGATALAAALMGCPAQQVRPSPQRCPEAAVRDMKRHRIADGQGLSGIEVDVTQPYIGRDGCEAAGREYLNGWGCLIVVGDGEIVSQTVESAGILSPGTRLYGRLWTGGDTVVGRYHRAVRPDGNEFNICVSLSLNGGAPKAPGSRPGAARMRSEENARVIYGEWP</sequence>
<feature type="region of interest" description="Disordered" evidence="5">
    <location>
        <begin position="359"/>
        <end position="491"/>
    </location>
</feature>
<keyword evidence="7" id="KW-0723">Serine/threonine-protein kinase</keyword>
<keyword evidence="4" id="KW-0067">ATP-binding</keyword>
<keyword evidence="3 7" id="KW-0418">Kinase</keyword>
<gene>
    <name evidence="7" type="ORF">MYMAC_006868</name>
</gene>
<dbReference type="EMBL" id="CP022203">
    <property type="protein sequence ID" value="ATB51210.1"/>
    <property type="molecule type" value="Genomic_DNA"/>
</dbReference>
<feature type="domain" description="Protein kinase" evidence="6">
    <location>
        <begin position="19"/>
        <end position="293"/>
    </location>
</feature>
<evidence type="ECO:0000313" key="8">
    <source>
        <dbReference type="Proteomes" id="UP000217343"/>
    </source>
</evidence>
<dbReference type="InterPro" id="IPR011009">
    <property type="entry name" value="Kinase-like_dom_sf"/>
</dbReference>
<dbReference type="InterPro" id="IPR000719">
    <property type="entry name" value="Prot_kinase_dom"/>
</dbReference>
<evidence type="ECO:0000313" key="7">
    <source>
        <dbReference type="EMBL" id="ATB51210.1"/>
    </source>
</evidence>
<evidence type="ECO:0000256" key="2">
    <source>
        <dbReference type="ARBA" id="ARBA00022741"/>
    </source>
</evidence>